<name>A0A8J3BKJ2_9FLAO</name>
<dbReference type="Proteomes" id="UP000612329">
    <property type="component" value="Unassembled WGS sequence"/>
</dbReference>
<comment type="caution">
    <text evidence="1">The sequence shown here is derived from an EMBL/GenBank/DDBJ whole genome shotgun (WGS) entry which is preliminary data.</text>
</comment>
<sequence>MGSSDKEIKDKFKEINKRLGLLQVERTSEISEDGLYEFCRGFELFIIGSLEYLKSNTQSHRTIEVTVVGDQIQAIKALSNENYGEFTNDTILIVPPGQLNFRFHLKNSIYPIGDITDELTVYFFKDRYEIRYIYGPEITKSIEKQYMTYIEPDEIREMRDLISTNILQKVSVKIDKLQE</sequence>
<organism evidence="1 2">
    <name type="scientific">Yeosuana aromativorans</name>
    <dbReference type="NCBI Taxonomy" id="288019"/>
    <lineage>
        <taxon>Bacteria</taxon>
        <taxon>Pseudomonadati</taxon>
        <taxon>Bacteroidota</taxon>
        <taxon>Flavobacteriia</taxon>
        <taxon>Flavobacteriales</taxon>
        <taxon>Flavobacteriaceae</taxon>
        <taxon>Yeosuana</taxon>
    </lineage>
</organism>
<evidence type="ECO:0000313" key="2">
    <source>
        <dbReference type="Proteomes" id="UP000612329"/>
    </source>
</evidence>
<evidence type="ECO:0000313" key="1">
    <source>
        <dbReference type="EMBL" id="GGK27729.1"/>
    </source>
</evidence>
<dbReference type="AlphaFoldDB" id="A0A8J3BKJ2"/>
<keyword evidence="2" id="KW-1185">Reference proteome</keyword>
<reference evidence="1" key="2">
    <citation type="submission" date="2020-09" db="EMBL/GenBank/DDBJ databases">
        <authorList>
            <person name="Sun Q."/>
            <person name="Ohkuma M."/>
        </authorList>
    </citation>
    <scope>NUCLEOTIDE SEQUENCE</scope>
    <source>
        <strain evidence="1">JCM 12862</strain>
    </source>
</reference>
<accession>A0A8J3BKJ2</accession>
<dbReference type="RefSeq" id="WP_188653123.1">
    <property type="nucleotide sequence ID" value="NZ_BMNR01000005.1"/>
</dbReference>
<dbReference type="EMBL" id="BMNR01000005">
    <property type="protein sequence ID" value="GGK27729.1"/>
    <property type="molecule type" value="Genomic_DNA"/>
</dbReference>
<reference evidence="1" key="1">
    <citation type="journal article" date="2014" name="Int. J. Syst. Evol. Microbiol.">
        <title>Complete genome sequence of Corynebacterium casei LMG S-19264T (=DSM 44701T), isolated from a smear-ripened cheese.</title>
        <authorList>
            <consortium name="US DOE Joint Genome Institute (JGI-PGF)"/>
            <person name="Walter F."/>
            <person name="Albersmeier A."/>
            <person name="Kalinowski J."/>
            <person name="Ruckert C."/>
        </authorList>
    </citation>
    <scope>NUCLEOTIDE SEQUENCE</scope>
    <source>
        <strain evidence="1">JCM 12862</strain>
    </source>
</reference>
<gene>
    <name evidence="1" type="ORF">GCM10007962_22480</name>
</gene>
<protein>
    <submittedName>
        <fullName evidence="1">Uncharacterized protein</fullName>
    </submittedName>
</protein>
<proteinExistence type="predicted"/>